<evidence type="ECO:0000256" key="1">
    <source>
        <dbReference type="ARBA" id="ARBA00023172"/>
    </source>
</evidence>
<dbReference type="GO" id="GO:0003676">
    <property type="term" value="F:nucleic acid binding"/>
    <property type="evidence" value="ECO:0007669"/>
    <property type="project" value="InterPro"/>
</dbReference>
<dbReference type="AlphaFoldDB" id="A0A6I2RBB0"/>
<keyword evidence="1" id="KW-0233">DNA recombination</keyword>
<accession>A0A6I2RBB0</accession>
<sequence length="430" mass="49156">MAKNAHLVLDERATIEVRIRERASFTEIGRELGKDPSTISKEVRLHSQTVRKDSFNPCSKRSTCDEYGTACSKCKLQYSKSCKRCPRVKCYEHCKQFEVLVCNKLKKPPYVCNGCIQRQSCKLEKHIYSAKSAQKNYETTRSESRQGIAITPEELKRVDAIVSPLVKLGQSIHMICVNNADDIMLDEKTIYNYIDAGLLSVDNVDLPRKVRYRTRSHKKPVRVDKQCHVGRTYEDFEAYLAANPDIPVVEMDSVEGRKGGKVLLTIYFRNSSLMLAFIRDNNTAKSVTEIFDWLYEQLGHEVFTSLFQVILTDRGSEFTNPLAIESNKGNGRRTHIFYCDPQRSDQKGGCEVTHEMIRRVLPKKTSFDNLTQDDINLMMSHINSYNRKKLNNQSAHQLFSFINGGDILDKLGIKSIPANEINLTPLLLKK</sequence>
<reference evidence="3 4" key="1">
    <citation type="journal article" date="2019" name="Nat. Med.">
        <title>A library of human gut bacterial isolates paired with longitudinal multiomics data enables mechanistic microbiome research.</title>
        <authorList>
            <person name="Poyet M."/>
            <person name="Groussin M."/>
            <person name="Gibbons S.M."/>
            <person name="Avila-Pacheco J."/>
            <person name="Jiang X."/>
            <person name="Kearney S.M."/>
            <person name="Perrotta A.R."/>
            <person name="Berdy B."/>
            <person name="Zhao S."/>
            <person name="Lieberman T.D."/>
            <person name="Swanson P.K."/>
            <person name="Smith M."/>
            <person name="Roesemann S."/>
            <person name="Alexander J.E."/>
            <person name="Rich S.A."/>
            <person name="Livny J."/>
            <person name="Vlamakis H."/>
            <person name="Clish C."/>
            <person name="Bullock K."/>
            <person name="Deik A."/>
            <person name="Scott J."/>
            <person name="Pierce K.A."/>
            <person name="Xavier R.J."/>
            <person name="Alm E.J."/>
        </authorList>
    </citation>
    <scope>NUCLEOTIDE SEQUENCE [LARGE SCALE GENOMIC DNA]</scope>
    <source>
        <strain evidence="3 4">BIOML-A2</strain>
    </source>
</reference>
<dbReference type="GO" id="GO:0015074">
    <property type="term" value="P:DNA integration"/>
    <property type="evidence" value="ECO:0007669"/>
    <property type="project" value="InterPro"/>
</dbReference>
<dbReference type="GO" id="GO:0006310">
    <property type="term" value="P:DNA recombination"/>
    <property type="evidence" value="ECO:0007669"/>
    <property type="project" value="UniProtKB-KW"/>
</dbReference>
<dbReference type="GO" id="GO:0004803">
    <property type="term" value="F:transposase activity"/>
    <property type="evidence" value="ECO:0007669"/>
    <property type="project" value="TreeGrafter"/>
</dbReference>
<protein>
    <submittedName>
        <fullName evidence="3">IS30 family transposase</fullName>
    </submittedName>
</protein>
<dbReference type="InterPro" id="IPR036397">
    <property type="entry name" value="RNaseH_sf"/>
</dbReference>
<dbReference type="Gene3D" id="3.30.420.10">
    <property type="entry name" value="Ribonuclease H-like superfamily/Ribonuclease H"/>
    <property type="match status" value="1"/>
</dbReference>
<dbReference type="PANTHER" id="PTHR10948:SF23">
    <property type="entry name" value="TRANSPOSASE INSI FOR INSERTION SEQUENCE ELEMENT IS30A-RELATED"/>
    <property type="match status" value="1"/>
</dbReference>
<evidence type="ECO:0000313" key="4">
    <source>
        <dbReference type="Proteomes" id="UP000434475"/>
    </source>
</evidence>
<dbReference type="NCBIfam" id="NF033563">
    <property type="entry name" value="transpos_IS30"/>
    <property type="match status" value="1"/>
</dbReference>
<dbReference type="InterPro" id="IPR025246">
    <property type="entry name" value="IS30-like_HTH"/>
</dbReference>
<dbReference type="GO" id="GO:0005829">
    <property type="term" value="C:cytosol"/>
    <property type="evidence" value="ECO:0007669"/>
    <property type="project" value="TreeGrafter"/>
</dbReference>
<dbReference type="SUPFAM" id="SSF53098">
    <property type="entry name" value="Ribonuclease H-like"/>
    <property type="match status" value="1"/>
</dbReference>
<organism evidence="3 4">
    <name type="scientific">Flavonifractor plautii</name>
    <name type="common">Fusobacterium plautii</name>
    <dbReference type="NCBI Taxonomy" id="292800"/>
    <lineage>
        <taxon>Bacteria</taxon>
        <taxon>Bacillati</taxon>
        <taxon>Bacillota</taxon>
        <taxon>Clostridia</taxon>
        <taxon>Eubacteriales</taxon>
        <taxon>Oscillospiraceae</taxon>
        <taxon>Flavonifractor</taxon>
    </lineage>
</organism>
<dbReference type="EMBL" id="WKPR01000082">
    <property type="protein sequence ID" value="MSB23101.1"/>
    <property type="molecule type" value="Genomic_DNA"/>
</dbReference>
<evidence type="ECO:0000313" key="3">
    <source>
        <dbReference type="EMBL" id="MSB23101.1"/>
    </source>
</evidence>
<comment type="caution">
    <text evidence="3">The sequence shown here is derived from an EMBL/GenBank/DDBJ whole genome shotgun (WGS) entry which is preliminary data.</text>
</comment>
<dbReference type="InterPro" id="IPR053392">
    <property type="entry name" value="Transposase_IS30-like"/>
</dbReference>
<evidence type="ECO:0000259" key="2">
    <source>
        <dbReference type="PROSITE" id="PS50994"/>
    </source>
</evidence>
<dbReference type="InterPro" id="IPR001584">
    <property type="entry name" value="Integrase_cat-core"/>
</dbReference>
<dbReference type="InterPro" id="IPR012337">
    <property type="entry name" value="RNaseH-like_sf"/>
</dbReference>
<dbReference type="Proteomes" id="UP000434475">
    <property type="component" value="Unassembled WGS sequence"/>
</dbReference>
<gene>
    <name evidence="3" type="ORF">GKE97_27065</name>
</gene>
<dbReference type="Pfam" id="PF13936">
    <property type="entry name" value="HTH_38"/>
    <property type="match status" value="1"/>
</dbReference>
<dbReference type="GO" id="GO:0032196">
    <property type="term" value="P:transposition"/>
    <property type="evidence" value="ECO:0007669"/>
    <property type="project" value="TreeGrafter"/>
</dbReference>
<dbReference type="RefSeq" id="WP_172698255.1">
    <property type="nucleotide sequence ID" value="NZ_WKPR01000082.1"/>
</dbReference>
<proteinExistence type="predicted"/>
<feature type="domain" description="Integrase catalytic" evidence="2">
    <location>
        <begin position="240"/>
        <end position="403"/>
    </location>
</feature>
<dbReference type="PANTHER" id="PTHR10948">
    <property type="entry name" value="TRANSPOSASE"/>
    <property type="match status" value="1"/>
</dbReference>
<dbReference type="PROSITE" id="PS50994">
    <property type="entry name" value="INTEGRASE"/>
    <property type="match status" value="1"/>
</dbReference>
<dbReference type="InterPro" id="IPR051917">
    <property type="entry name" value="Transposase-Integrase"/>
</dbReference>
<name>A0A6I2RBB0_FLAPL</name>